<evidence type="ECO:0000256" key="1">
    <source>
        <dbReference type="SAM" id="MobiDB-lite"/>
    </source>
</evidence>
<evidence type="ECO:0000313" key="2">
    <source>
        <dbReference type="EMBL" id="PVH95844.1"/>
    </source>
</evidence>
<feature type="region of interest" description="Disordered" evidence="1">
    <location>
        <begin position="1"/>
        <end position="24"/>
    </location>
</feature>
<sequence>MLHAKSPAAPSTDSTKVSANTTLHNDAKLQPRRMVIDTTLLWPGPTLCIKFLDGSQDLHDRVKRIIEREYQPLIYLDLNFIDTGESNIRISFNTRVNESYVGTAARVKGPEEPTMNLHITTSTPQKTLERSVLHEFGHALGALHEHSSPDCPIIWNEEEVYKSYPLDKKSIYLNVLHKESSADIRYSQFDPTSIMMYQFSQSLTRNGRFTQLNTGLSDTDKHFMSIAYPKPKEGHAEHPPITQRVRTWFYNLVDQTFSIRGVLTKI</sequence>
<proteinExistence type="predicted"/>
<accession>A0A2V1DFC7</accession>
<dbReference type="AlphaFoldDB" id="A0A2V1DFC7"/>
<dbReference type="SUPFAM" id="SSF55486">
    <property type="entry name" value="Metalloproteases ('zincins'), catalytic domain"/>
    <property type="match status" value="1"/>
</dbReference>
<dbReference type="Gene3D" id="3.40.390.10">
    <property type="entry name" value="Collagenase (Catalytic Domain)"/>
    <property type="match status" value="1"/>
</dbReference>
<dbReference type="InterPro" id="IPR024079">
    <property type="entry name" value="MetalloPept_cat_dom_sf"/>
</dbReference>
<protein>
    <submittedName>
        <fullName evidence="2">Zincin</fullName>
    </submittedName>
</protein>
<dbReference type="GO" id="GO:0008237">
    <property type="term" value="F:metallopeptidase activity"/>
    <property type="evidence" value="ECO:0007669"/>
    <property type="project" value="InterPro"/>
</dbReference>
<dbReference type="Proteomes" id="UP000244855">
    <property type="component" value="Unassembled WGS sequence"/>
</dbReference>
<gene>
    <name evidence="2" type="ORF">DM02DRAFT_632508</name>
</gene>
<dbReference type="EMBL" id="KZ805482">
    <property type="protein sequence ID" value="PVH95844.1"/>
    <property type="molecule type" value="Genomic_DNA"/>
</dbReference>
<feature type="compositionally biased region" description="Polar residues" evidence="1">
    <location>
        <begin position="9"/>
        <end position="24"/>
    </location>
</feature>
<dbReference type="STRING" id="97972.A0A2V1DFC7"/>
<evidence type="ECO:0000313" key="3">
    <source>
        <dbReference type="Proteomes" id="UP000244855"/>
    </source>
</evidence>
<organism evidence="2 3">
    <name type="scientific">Periconia macrospinosa</name>
    <dbReference type="NCBI Taxonomy" id="97972"/>
    <lineage>
        <taxon>Eukaryota</taxon>
        <taxon>Fungi</taxon>
        <taxon>Dikarya</taxon>
        <taxon>Ascomycota</taxon>
        <taxon>Pezizomycotina</taxon>
        <taxon>Dothideomycetes</taxon>
        <taxon>Pleosporomycetidae</taxon>
        <taxon>Pleosporales</taxon>
        <taxon>Massarineae</taxon>
        <taxon>Periconiaceae</taxon>
        <taxon>Periconia</taxon>
    </lineage>
</organism>
<reference evidence="2 3" key="1">
    <citation type="journal article" date="2018" name="Sci. Rep.">
        <title>Comparative genomics provides insights into the lifestyle and reveals functional heterogeneity of dark septate endophytic fungi.</title>
        <authorList>
            <person name="Knapp D.G."/>
            <person name="Nemeth J.B."/>
            <person name="Barry K."/>
            <person name="Hainaut M."/>
            <person name="Henrissat B."/>
            <person name="Johnson J."/>
            <person name="Kuo A."/>
            <person name="Lim J.H.P."/>
            <person name="Lipzen A."/>
            <person name="Nolan M."/>
            <person name="Ohm R.A."/>
            <person name="Tamas L."/>
            <person name="Grigoriev I.V."/>
            <person name="Spatafora J.W."/>
            <person name="Nagy L.G."/>
            <person name="Kovacs G.M."/>
        </authorList>
    </citation>
    <scope>NUCLEOTIDE SEQUENCE [LARGE SCALE GENOMIC DNA]</scope>
    <source>
        <strain evidence="2 3">DSE2036</strain>
    </source>
</reference>
<keyword evidence="3" id="KW-1185">Reference proteome</keyword>
<name>A0A2V1DFC7_9PLEO</name>
<dbReference type="OrthoDB" id="291007at2759"/>